<gene>
    <name evidence="2" type="ORF">CKY39_10870</name>
</gene>
<proteinExistence type="inferred from homology"/>
<dbReference type="InterPro" id="IPR018376">
    <property type="entry name" value="Enoyl-CoA_hyd/isom_CS"/>
</dbReference>
<dbReference type="CDD" id="cd06558">
    <property type="entry name" value="crotonase-like"/>
    <property type="match status" value="1"/>
</dbReference>
<dbReference type="EMBL" id="CP023284">
    <property type="protein sequence ID" value="ATA53660.1"/>
    <property type="molecule type" value="Genomic_DNA"/>
</dbReference>
<dbReference type="InterPro" id="IPR029045">
    <property type="entry name" value="ClpP/crotonase-like_dom_sf"/>
</dbReference>
<dbReference type="Gene3D" id="3.90.226.10">
    <property type="entry name" value="2-enoyl-CoA Hydratase, Chain A, domain 1"/>
    <property type="match status" value="1"/>
</dbReference>
<dbReference type="AlphaFoldDB" id="A0A250DH40"/>
<dbReference type="KEGG" id="vbo:CKY39_10870"/>
<dbReference type="SUPFAM" id="SSF52096">
    <property type="entry name" value="ClpP/crotonase"/>
    <property type="match status" value="1"/>
</dbReference>
<dbReference type="PANTHER" id="PTHR43459:SF1">
    <property type="entry name" value="EG:BACN32G11.4 PROTEIN"/>
    <property type="match status" value="1"/>
</dbReference>
<sequence>MTAAVRREVHEGIATLTLDRPDALNALAPPLLEALLAALRDSAADNRVRAIVLTGAGRAFSGGGDIGYFGDVLAGGPAHAQEEIGRGMQEVGNPITQAIADCAVPVVAAVNGPCVGAGVGIALAADVVLAARSAYFLVPQVPQLGAVPDLGATWSLPRLLGRSRALGMALLGERIDAAKAEQWGLVWRCVDDAVLLEEAHAIARRLGAASAAALRDTRQLIDAASDNTLAQQLSDECAAQRRHVAGEFFNDACTRFLARAKADRSTH</sequence>
<protein>
    <submittedName>
        <fullName evidence="2">Enoyl-CoA hydratase</fullName>
    </submittedName>
</protein>
<dbReference type="PROSITE" id="PS00166">
    <property type="entry name" value="ENOYL_COA_HYDRATASE"/>
    <property type="match status" value="1"/>
</dbReference>
<name>A0A250DH40_9BURK</name>
<comment type="similarity">
    <text evidence="1">Belongs to the enoyl-CoA hydratase/isomerase family.</text>
</comment>
<dbReference type="InterPro" id="IPR001753">
    <property type="entry name" value="Enoyl-CoA_hydra/iso"/>
</dbReference>
<evidence type="ECO:0000256" key="1">
    <source>
        <dbReference type="RuleBase" id="RU003707"/>
    </source>
</evidence>
<accession>A0A250DH40</accession>
<reference evidence="2 3" key="1">
    <citation type="submission" date="2017-09" db="EMBL/GenBank/DDBJ databases">
        <title>The diverse metabolic capabilities of V. boronicumulans make it an excellent choice for continued studies on novel biodegradation.</title>
        <authorList>
            <person name="Sun S."/>
        </authorList>
    </citation>
    <scope>NUCLEOTIDE SEQUENCE [LARGE SCALE GENOMIC DNA]</scope>
    <source>
        <strain evidence="2 3">J1</strain>
    </source>
</reference>
<dbReference type="Proteomes" id="UP000217154">
    <property type="component" value="Chromosome"/>
</dbReference>
<evidence type="ECO:0000313" key="2">
    <source>
        <dbReference type="EMBL" id="ATA53660.1"/>
    </source>
</evidence>
<dbReference type="RefSeq" id="WP_095744445.1">
    <property type="nucleotide sequence ID" value="NZ_CP023284.1"/>
</dbReference>
<evidence type="ECO:0000313" key="3">
    <source>
        <dbReference type="Proteomes" id="UP000217154"/>
    </source>
</evidence>
<dbReference type="PANTHER" id="PTHR43459">
    <property type="entry name" value="ENOYL-COA HYDRATASE"/>
    <property type="match status" value="1"/>
</dbReference>
<organism evidence="2 3">
    <name type="scientific">Variovorax boronicumulans</name>
    <dbReference type="NCBI Taxonomy" id="436515"/>
    <lineage>
        <taxon>Bacteria</taxon>
        <taxon>Pseudomonadati</taxon>
        <taxon>Pseudomonadota</taxon>
        <taxon>Betaproteobacteria</taxon>
        <taxon>Burkholderiales</taxon>
        <taxon>Comamonadaceae</taxon>
        <taxon>Variovorax</taxon>
    </lineage>
</organism>
<dbReference type="Pfam" id="PF00378">
    <property type="entry name" value="ECH_1"/>
    <property type="match status" value="1"/>
</dbReference>
<dbReference type="GO" id="GO:0003824">
    <property type="term" value="F:catalytic activity"/>
    <property type="evidence" value="ECO:0007669"/>
    <property type="project" value="InterPro"/>
</dbReference>